<accession>A0A6P8W1V2</accession>
<feature type="compositionally biased region" description="Low complexity" evidence="1">
    <location>
        <begin position="129"/>
        <end position="142"/>
    </location>
</feature>
<feature type="signal peptide" evidence="2">
    <location>
        <begin position="1"/>
        <end position="23"/>
    </location>
</feature>
<dbReference type="RefSeq" id="XP_034097609.2">
    <property type="nucleotide sequence ID" value="XM_034241718.2"/>
</dbReference>
<feature type="compositionally biased region" description="Basic and acidic residues" evidence="1">
    <location>
        <begin position="158"/>
        <end position="182"/>
    </location>
</feature>
<protein>
    <submittedName>
        <fullName evidence="4">PGC-1 and ERR-induced regulator in muscle protein 1</fullName>
    </submittedName>
</protein>
<evidence type="ECO:0000313" key="3">
    <source>
        <dbReference type="Proteomes" id="UP000515160"/>
    </source>
</evidence>
<dbReference type="Proteomes" id="UP000515160">
    <property type="component" value="Chromosome 2L"/>
</dbReference>
<reference evidence="4" key="1">
    <citation type="submission" date="2025-08" db="UniProtKB">
        <authorList>
            <consortium name="RefSeq"/>
        </authorList>
    </citation>
    <scope>IDENTIFICATION</scope>
    <source>
        <strain evidence="4">15112-1751.03</strain>
        <tissue evidence="4">Whole Adult</tissue>
    </source>
</reference>
<sequence>MNTKLLLLGQLLAISCFMQPTYAHTEIPLDETTTAAPTEATIQPEAQATAIPDSGLQQLDEGQIAVAQPETTIPPTEFTTVPTTAATKQPNPHEHPPHPYVQPYPDAFGWQQYPRLPYNGPRLPYVINSPFGSPVPQQPQFPGFGGPLYPTPDTAASSDEKSAEKTTDKSTEKSSENAKSDEQLNSDGAFNWQQYPRLPFNVARPPYYINSPYGSPVFPPQPQFPGFRGPLSPTPDAADGKGVEKSTEKIGDKSTEKSAETAKSDEQMNSDEKQQQPAGLPDFGYPSYDPRLFHPAIYSPHLPRLGPVYGGNYGGQFEGQNETPSPRYPYPSPSRDYTVFYG</sequence>
<feature type="region of interest" description="Disordered" evidence="1">
    <location>
        <begin position="313"/>
        <end position="336"/>
    </location>
</feature>
<feature type="region of interest" description="Disordered" evidence="1">
    <location>
        <begin position="129"/>
        <end position="186"/>
    </location>
</feature>
<feature type="compositionally biased region" description="Basic and acidic residues" evidence="1">
    <location>
        <begin position="238"/>
        <end position="274"/>
    </location>
</feature>
<evidence type="ECO:0000256" key="1">
    <source>
        <dbReference type="SAM" id="MobiDB-lite"/>
    </source>
</evidence>
<keyword evidence="3" id="KW-1185">Reference proteome</keyword>
<dbReference type="AlphaFoldDB" id="A0A6P8W1V2"/>
<feature type="region of interest" description="Disordered" evidence="1">
    <location>
        <begin position="219"/>
        <end position="286"/>
    </location>
</feature>
<evidence type="ECO:0000256" key="2">
    <source>
        <dbReference type="SAM" id="SignalP"/>
    </source>
</evidence>
<dbReference type="PROSITE" id="PS51257">
    <property type="entry name" value="PROKAR_LIPOPROTEIN"/>
    <property type="match status" value="1"/>
</dbReference>
<evidence type="ECO:0000313" key="4">
    <source>
        <dbReference type="RefSeq" id="XP_034097609.2"/>
    </source>
</evidence>
<organism evidence="3 4">
    <name type="scientific">Drosophila albomicans</name>
    <name type="common">Fruit fly</name>
    <dbReference type="NCBI Taxonomy" id="7291"/>
    <lineage>
        <taxon>Eukaryota</taxon>
        <taxon>Metazoa</taxon>
        <taxon>Ecdysozoa</taxon>
        <taxon>Arthropoda</taxon>
        <taxon>Hexapoda</taxon>
        <taxon>Insecta</taxon>
        <taxon>Pterygota</taxon>
        <taxon>Neoptera</taxon>
        <taxon>Endopterygota</taxon>
        <taxon>Diptera</taxon>
        <taxon>Brachycera</taxon>
        <taxon>Muscomorpha</taxon>
        <taxon>Ephydroidea</taxon>
        <taxon>Drosophilidae</taxon>
        <taxon>Drosophila</taxon>
    </lineage>
</organism>
<feature type="chain" id="PRO_5038897620" evidence="2">
    <location>
        <begin position="24"/>
        <end position="342"/>
    </location>
</feature>
<dbReference type="OrthoDB" id="10648391at2759"/>
<gene>
    <name evidence="4" type="primary">LOC117563387</name>
</gene>
<dbReference type="GeneID" id="117563387"/>
<proteinExistence type="predicted"/>
<name>A0A6P8W1V2_DROAB</name>
<keyword evidence="2" id="KW-0732">Signal</keyword>